<dbReference type="GeneID" id="93061258"/>
<keyword evidence="2" id="KW-0328">Glycosyltransferase</keyword>
<proteinExistence type="inferred from homology"/>
<dbReference type="AlphaFoldDB" id="A0A0E1WAD0"/>
<dbReference type="GO" id="GO:0016757">
    <property type="term" value="F:glycosyltransferase activity"/>
    <property type="evidence" value="ECO:0007669"/>
    <property type="project" value="UniProtKB-KW"/>
</dbReference>
<dbReference type="EMBL" id="CM000832">
    <property type="protein sequence ID" value="EET09329.1"/>
    <property type="molecule type" value="Genomic_DNA"/>
</dbReference>
<evidence type="ECO:0000313" key="4">
    <source>
        <dbReference type="EMBL" id="EET09329.1"/>
    </source>
</evidence>
<evidence type="ECO:0000256" key="1">
    <source>
        <dbReference type="ARBA" id="ARBA00006739"/>
    </source>
</evidence>
<gene>
    <name evidence="4" type="ORF">BURPS1710A_3624</name>
</gene>
<dbReference type="Gene3D" id="3.90.550.10">
    <property type="entry name" value="Spore Coat Polysaccharide Biosynthesis Protein SpsA, Chain A"/>
    <property type="match status" value="1"/>
</dbReference>
<comment type="similarity">
    <text evidence="1">Belongs to the glycosyltransferase 2 family.</text>
</comment>
<protein>
    <submittedName>
        <fullName evidence="4">Glycosyl transferase homolog</fullName>
    </submittedName>
</protein>
<reference evidence="4" key="1">
    <citation type="submission" date="2009-05" db="EMBL/GenBank/DDBJ databases">
        <authorList>
            <person name="Harkins D.M."/>
            <person name="DeShazer D."/>
            <person name="Woods D.E."/>
            <person name="Brinkac L.M."/>
            <person name="Brown K.A."/>
            <person name="Hung G.C."/>
            <person name="Tuanyok A."/>
            <person name="Zhang B."/>
            <person name="Nierman W.C."/>
        </authorList>
    </citation>
    <scope>NUCLEOTIDE SEQUENCE [LARGE SCALE GENOMIC DNA]</scope>
    <source>
        <strain evidence="4">1710a</strain>
    </source>
</reference>
<dbReference type="Proteomes" id="UP000001812">
    <property type="component" value="Chromosome I"/>
</dbReference>
<sequence>MPLHDTTITGPASLRIQSVLYNNSQQHIDTALESIGRAADLAIASDALSSVEIALGDCSPEPVFTSEEIETRAAKLRPQGVTRIQYTFFDANLGSAAGQNRLLADLQTDLVLILNPDTVVAPNIFGELVRPMRKPGVGIVEARQVPIEHPKDYDPVTGETSWAATACALVSSAVAKEVDGFDSEAFFLYCDDVDFSWRVRLAGYKVVFQPSAALFHDKRLSTAGKWIVGGAEEYYSAEAALILAHKYSNSALADRIERQLLAQGSEVEKKAARKYRDLKDAGKLPAQIDPGHRVAQFIDGFYAKHRF</sequence>
<name>A0A0E1WAD0_BURPE</name>
<accession>A0A0E1WAD0</accession>
<dbReference type="SUPFAM" id="SSF53448">
    <property type="entry name" value="Nucleotide-diphospho-sugar transferases"/>
    <property type="match status" value="1"/>
</dbReference>
<organism evidence="4">
    <name type="scientific">Burkholderia pseudomallei 1710a</name>
    <dbReference type="NCBI Taxonomy" id="320371"/>
    <lineage>
        <taxon>Bacteria</taxon>
        <taxon>Pseudomonadati</taxon>
        <taxon>Pseudomonadota</taxon>
        <taxon>Betaproteobacteria</taxon>
        <taxon>Burkholderiales</taxon>
        <taxon>Burkholderiaceae</taxon>
        <taxon>Burkholderia</taxon>
        <taxon>pseudomallei group</taxon>
    </lineage>
</organism>
<evidence type="ECO:0000256" key="2">
    <source>
        <dbReference type="ARBA" id="ARBA00022676"/>
    </source>
</evidence>
<evidence type="ECO:0000256" key="3">
    <source>
        <dbReference type="ARBA" id="ARBA00022679"/>
    </source>
</evidence>
<dbReference type="InterPro" id="IPR029044">
    <property type="entry name" value="Nucleotide-diphossugar_trans"/>
</dbReference>
<keyword evidence="3 4" id="KW-0808">Transferase</keyword>
<dbReference type="HOGENOM" id="CLU_081847_0_0_4"/>
<dbReference type="PANTHER" id="PTHR43179">
    <property type="entry name" value="RHAMNOSYLTRANSFERASE WBBL"/>
    <property type="match status" value="1"/>
</dbReference>
<dbReference type="PANTHER" id="PTHR43179:SF12">
    <property type="entry name" value="GALACTOFURANOSYLTRANSFERASE GLFT2"/>
    <property type="match status" value="1"/>
</dbReference>
<dbReference type="RefSeq" id="WP_004527598.1">
    <property type="nucleotide sequence ID" value="NZ_CM000832.1"/>
</dbReference>